<dbReference type="AlphaFoldDB" id="A0A8S3C588"/>
<dbReference type="Proteomes" id="UP000681720">
    <property type="component" value="Unassembled WGS sequence"/>
</dbReference>
<feature type="non-terminal residue" evidence="2">
    <location>
        <position position="164"/>
    </location>
</feature>
<dbReference type="GO" id="GO:0005737">
    <property type="term" value="C:cytoplasm"/>
    <property type="evidence" value="ECO:0007669"/>
    <property type="project" value="TreeGrafter"/>
</dbReference>
<reference evidence="2" key="1">
    <citation type="submission" date="2021-02" db="EMBL/GenBank/DDBJ databases">
        <authorList>
            <person name="Nowell W R."/>
        </authorList>
    </citation>
    <scope>NUCLEOTIDE SEQUENCE</scope>
</reference>
<evidence type="ECO:0000313" key="3">
    <source>
        <dbReference type="Proteomes" id="UP000681720"/>
    </source>
</evidence>
<proteinExistence type="predicted"/>
<name>A0A8S3C588_9BILA</name>
<accession>A0A8S3C588</accession>
<dbReference type="EMBL" id="CAJOBJ010172393">
    <property type="protein sequence ID" value="CAF4887875.1"/>
    <property type="molecule type" value="Genomic_DNA"/>
</dbReference>
<feature type="domain" description="Tubulin--tyrosine ligase-like protein 12 SET-like" evidence="1">
    <location>
        <begin position="83"/>
        <end position="149"/>
    </location>
</feature>
<sequence>MDDHNDEYNHFLQTHQLQLVFNNIPKHLHRRLYEKMKNAIFDSGSYFQLCPVDDDDEELEKPYNPERRFYVSTLENVVLDPETDENAIFLIDHAWTYRIGDARNDLKSIPNLYERMASLMNVNSDTKDDGIELILQRMWKFNQTYTLASTQFNPNAGLEAAQEP</sequence>
<dbReference type="InterPro" id="IPR057954">
    <property type="entry name" value="SET_TTL12"/>
</dbReference>
<evidence type="ECO:0000259" key="1">
    <source>
        <dbReference type="Pfam" id="PF25556"/>
    </source>
</evidence>
<dbReference type="PANTHER" id="PTHR46088">
    <property type="entry name" value="TUBULIN--TYROSINE LIGASE-LIKE PROTEIN 12"/>
    <property type="match status" value="1"/>
</dbReference>
<evidence type="ECO:0000313" key="2">
    <source>
        <dbReference type="EMBL" id="CAF4887875.1"/>
    </source>
</evidence>
<organism evidence="2 3">
    <name type="scientific">Rotaria magnacalcarata</name>
    <dbReference type="NCBI Taxonomy" id="392030"/>
    <lineage>
        <taxon>Eukaryota</taxon>
        <taxon>Metazoa</taxon>
        <taxon>Spiralia</taxon>
        <taxon>Gnathifera</taxon>
        <taxon>Rotifera</taxon>
        <taxon>Eurotatoria</taxon>
        <taxon>Bdelloidea</taxon>
        <taxon>Philodinida</taxon>
        <taxon>Philodinidae</taxon>
        <taxon>Rotaria</taxon>
    </lineage>
</organism>
<dbReference type="InterPro" id="IPR027749">
    <property type="entry name" value="TTLL12"/>
</dbReference>
<comment type="caution">
    <text evidence="2">The sequence shown here is derived from an EMBL/GenBank/DDBJ whole genome shotgun (WGS) entry which is preliminary data.</text>
</comment>
<dbReference type="PANTHER" id="PTHR46088:SF1">
    <property type="entry name" value="TUBULIN--TYROSINE LIGASE-LIKE PROTEIN 12"/>
    <property type="match status" value="1"/>
</dbReference>
<dbReference type="Pfam" id="PF25556">
    <property type="entry name" value="SET_TTL"/>
    <property type="match status" value="1"/>
</dbReference>
<gene>
    <name evidence="2" type="ORF">GIL414_LOCUS51187</name>
</gene>
<protein>
    <recommendedName>
        <fullName evidence="1">Tubulin--tyrosine ligase-like protein 12 SET-like domain-containing protein</fullName>
    </recommendedName>
</protein>